<dbReference type="InterPro" id="IPR035965">
    <property type="entry name" value="PAS-like_dom_sf"/>
</dbReference>
<dbReference type="OrthoDB" id="529800at2"/>
<comment type="caution">
    <text evidence="21">The sequence shown here is derived from an EMBL/GenBank/DDBJ whole genome shotgun (WGS) entry which is preliminary data.</text>
</comment>
<keyword evidence="6" id="KW-0808">Transferase</keyword>
<dbReference type="CDD" id="cd00082">
    <property type="entry name" value="HisKA"/>
    <property type="match status" value="1"/>
</dbReference>
<dbReference type="PRINTS" id="PR00344">
    <property type="entry name" value="BCTRLSENSOR"/>
</dbReference>
<dbReference type="PROSITE" id="PS50110">
    <property type="entry name" value="RESPONSE_REGULATORY"/>
    <property type="match status" value="1"/>
</dbReference>
<dbReference type="SMART" id="SM00387">
    <property type="entry name" value="HATPase_c"/>
    <property type="match status" value="1"/>
</dbReference>
<organism evidence="21 22">
    <name type="scientific">Stenomitos frigidus ULC18</name>
    <dbReference type="NCBI Taxonomy" id="2107698"/>
    <lineage>
        <taxon>Bacteria</taxon>
        <taxon>Bacillati</taxon>
        <taxon>Cyanobacteriota</taxon>
        <taxon>Cyanophyceae</taxon>
        <taxon>Leptolyngbyales</taxon>
        <taxon>Leptolyngbyaceae</taxon>
        <taxon>Stenomitos</taxon>
    </lineage>
</organism>
<dbReference type="Gene3D" id="3.30.565.10">
    <property type="entry name" value="Histidine kinase-like ATPase, C-terminal domain"/>
    <property type="match status" value="1"/>
</dbReference>
<dbReference type="CDD" id="cd16922">
    <property type="entry name" value="HATPase_EvgS-ArcB-TorS-like"/>
    <property type="match status" value="1"/>
</dbReference>
<evidence type="ECO:0000256" key="15">
    <source>
        <dbReference type="SAM" id="Coils"/>
    </source>
</evidence>
<dbReference type="Gene3D" id="3.30.450.40">
    <property type="match status" value="2"/>
</dbReference>
<dbReference type="FunFam" id="3.30.565.10:FF:000010">
    <property type="entry name" value="Sensor histidine kinase RcsC"/>
    <property type="match status" value="1"/>
</dbReference>
<dbReference type="InterPro" id="IPR016132">
    <property type="entry name" value="Phyto_chromo_attachment"/>
</dbReference>
<dbReference type="PROSITE" id="PS50113">
    <property type="entry name" value="PAC"/>
    <property type="match status" value="3"/>
</dbReference>
<dbReference type="SUPFAM" id="SSF55785">
    <property type="entry name" value="PYP-like sensor domain (PAS domain)"/>
    <property type="match status" value="4"/>
</dbReference>
<protein>
    <recommendedName>
        <fullName evidence="13">Circadian input-output histidine kinase CikA</fullName>
        <ecNumber evidence="4">2.7.13.3</ecNumber>
    </recommendedName>
</protein>
<comment type="similarity">
    <text evidence="3">In the N-terminal section; belongs to the phytochrome family.</text>
</comment>
<evidence type="ECO:0000259" key="20">
    <source>
        <dbReference type="PROSITE" id="PS50113"/>
    </source>
</evidence>
<dbReference type="GO" id="GO:0005524">
    <property type="term" value="F:ATP binding"/>
    <property type="evidence" value="ECO:0007669"/>
    <property type="project" value="UniProtKB-KW"/>
</dbReference>
<dbReference type="InterPro" id="IPR001789">
    <property type="entry name" value="Sig_transdc_resp-reg_receiver"/>
</dbReference>
<keyword evidence="22" id="KW-1185">Reference proteome</keyword>
<keyword evidence="12" id="KW-0131">Cell cycle</keyword>
<dbReference type="SUPFAM" id="SSF47384">
    <property type="entry name" value="Homodimeric domain of signal transducing histidine kinase"/>
    <property type="match status" value="1"/>
</dbReference>
<comment type="catalytic activity">
    <reaction evidence="1">
        <text>ATP + protein L-histidine = ADP + protein N-phospho-L-histidine.</text>
        <dbReference type="EC" id="2.7.13.3"/>
    </reaction>
</comment>
<dbReference type="Pfam" id="PF13426">
    <property type="entry name" value="PAS_9"/>
    <property type="match status" value="1"/>
</dbReference>
<dbReference type="Gene3D" id="1.10.287.130">
    <property type="match status" value="1"/>
</dbReference>
<dbReference type="SMART" id="SM00448">
    <property type="entry name" value="REC"/>
    <property type="match status" value="1"/>
</dbReference>
<feature type="domain" description="PAC" evidence="20">
    <location>
        <begin position="125"/>
        <end position="177"/>
    </location>
</feature>
<dbReference type="Gene3D" id="3.30.450.20">
    <property type="entry name" value="PAS domain"/>
    <property type="match status" value="4"/>
</dbReference>
<evidence type="ECO:0000256" key="10">
    <source>
        <dbReference type="ARBA" id="ARBA00023012"/>
    </source>
</evidence>
<dbReference type="RefSeq" id="WP_106255945.1">
    <property type="nucleotide sequence ID" value="NZ_CAWNSW010000009.1"/>
</dbReference>
<proteinExistence type="inferred from homology"/>
<accession>A0A2T1ECC9</accession>
<dbReference type="InterPro" id="IPR003594">
    <property type="entry name" value="HATPase_dom"/>
</dbReference>
<dbReference type="SMART" id="SM00065">
    <property type="entry name" value="GAF"/>
    <property type="match status" value="2"/>
</dbReference>
<dbReference type="EMBL" id="PVWK01000052">
    <property type="protein sequence ID" value="PSB30409.1"/>
    <property type="molecule type" value="Genomic_DNA"/>
</dbReference>
<keyword evidence="15" id="KW-0175">Coiled coil</keyword>
<dbReference type="SMART" id="SM00086">
    <property type="entry name" value="PAC"/>
    <property type="match status" value="3"/>
</dbReference>
<dbReference type="InterPro" id="IPR036890">
    <property type="entry name" value="HATPase_C_sf"/>
</dbReference>
<comment type="subcellular location">
    <subcellularLocation>
        <location evidence="2">Membrane</location>
    </subcellularLocation>
</comment>
<dbReference type="InterPro" id="IPR005467">
    <property type="entry name" value="His_kinase_dom"/>
</dbReference>
<keyword evidence="9" id="KW-0067">ATP-binding</keyword>
<dbReference type="GO" id="GO:0000155">
    <property type="term" value="F:phosphorelay sensor kinase activity"/>
    <property type="evidence" value="ECO:0007669"/>
    <property type="project" value="InterPro"/>
</dbReference>
<dbReference type="Pfam" id="PF00512">
    <property type="entry name" value="HisKA"/>
    <property type="match status" value="1"/>
</dbReference>
<dbReference type="SMART" id="SM00091">
    <property type="entry name" value="PAS"/>
    <property type="match status" value="4"/>
</dbReference>
<sequence length="1314" mass="147892">MKAEQFESLREYCRDDAAFEALKKIFAIEGQQQDLETLLPSTQGQSYDPSQPVLFEALLLDQVCQAVIATDRQGQITYWNRYAEVLFQWQTAEVVGKNIDVLLVDADGQKNDRKFFTHTTKGTPWRGELPLQRKDGSQVWAEVTNALLHDADGQAIGFVGVAVDLTEHKQEQAMLELQVELAQANAALKAEIAERRQTEAALQQAEARYRSIFENAIEGIFQSTSDGRYLSANAALARLYGYDSPEELMAGLTDIQHQVYVDSDRRAEFIRRVQTQGTVAKFESQVYRKDGSKIWISENARAVYGTDGTLLYYEGTGEDITDRKQAELALQQSEARYRAVVDDQTEMIDRFLPDGTLTFVNDAYCRCHGKTHAELIGQNFILLVPDYARDAIRQKLAALSHECPALTSDQPFITADGELRWHQWTDRILFDEQGNVIEYQATGRDITEQKQAEQALRESQAKTSALLNVIPDFWMRHDRAGTNLDCKADTTSELLLPLDQIIGRNFQDYLPPELAQKRLECIARTLATGQVQTYEYQIVINGEQRDQESRMVVCGKDEVLAIERNITDRKRAEAQLRQQAERDRVLGAIALRIRQSLNLEEILDRTVAEVRQFLQTDRVLIYRFNASPTGILVADSVAPEWDIHTENSTHVVWYRDQEATYEQGETFVVNDTAQLGLPADYLEIMQRLNVKAKLVVPIVQGDQLWGVLAVHQCSSARQWQTSEIALLEPLATQVAIAIQQAQLFSQVQQQAQREQLLNQISQTLNSSLDADYILQEIANLVGGAFNVDRVLILTITNEIQVRNEWRATDQVISQLSLRVPLSDWPDLLDSESDFYKRRFFHSPDYRQESLTETRQKQIEQAGTLSVLACPVLIHGQLFGSIALQTTTHCRTFTEEEIQLLQRIADQTAIAISNAQDYERLEHLVKERTQELEYAKLLSEAANRAKSEFLATMSHELRTPLNAILGLSQLLEQQIFGTLNAKQAEYVSHIHSSGDHLLLLINDILDLAKVESGQDALEVVPIKAFDLCNYCLTLVREQAYDRGLQLISQFDHTVGTCIADERRLKQILINLLSNAIKFTPTGTVTLIVEKQSQGIAFTVADTGIGIATEQLPLLFMPFSQLDSQLNRQYAGTGLGLALSRNLARLHGGDITVTSVVGSGSRFTLYLPDAQVVEMPFLPPTVAVPAAKELYAQGWTSQRILIVEDDPCSVIVLQDYLQAFGHEVEHLSDGDRFLETVHRLQPHLILLDVQLASHRGGLELLAELRAQKAVRHIPVIMVTAMAMSGDREKFIAAGANDYLSKPIAIAQLETLLSRYL</sequence>
<dbReference type="InterPro" id="IPR004358">
    <property type="entry name" value="Sig_transdc_His_kin-like_C"/>
</dbReference>
<dbReference type="InterPro" id="IPR003661">
    <property type="entry name" value="HisK_dim/P_dom"/>
</dbReference>
<dbReference type="InterPro" id="IPR029016">
    <property type="entry name" value="GAF-like_dom_sf"/>
</dbReference>
<keyword evidence="11" id="KW-0472">Membrane</keyword>
<dbReference type="Pfam" id="PF01590">
    <property type="entry name" value="GAF"/>
    <property type="match status" value="2"/>
</dbReference>
<dbReference type="SMART" id="SM00388">
    <property type="entry name" value="HisKA"/>
    <property type="match status" value="1"/>
</dbReference>
<dbReference type="GO" id="GO:0009927">
    <property type="term" value="F:histidine phosphotransfer kinase activity"/>
    <property type="evidence" value="ECO:0007669"/>
    <property type="project" value="TreeGrafter"/>
</dbReference>
<dbReference type="PROSITE" id="PS50109">
    <property type="entry name" value="HIS_KIN"/>
    <property type="match status" value="1"/>
</dbReference>
<reference evidence="22" key="1">
    <citation type="submission" date="2018-02" db="EMBL/GenBank/DDBJ databases">
        <authorList>
            <person name="Moore K."/>
            <person name="Momper L."/>
        </authorList>
    </citation>
    <scope>NUCLEOTIDE SEQUENCE [LARGE SCALE GENOMIC DNA]</scope>
    <source>
        <strain evidence="22">ULC18</strain>
    </source>
</reference>
<dbReference type="PANTHER" id="PTHR43047">
    <property type="entry name" value="TWO-COMPONENT HISTIDINE PROTEIN KINASE"/>
    <property type="match status" value="1"/>
</dbReference>
<evidence type="ECO:0000259" key="16">
    <source>
        <dbReference type="PROSITE" id="PS50046"/>
    </source>
</evidence>
<dbReference type="InterPro" id="IPR000014">
    <property type="entry name" value="PAS"/>
</dbReference>
<feature type="coiled-coil region" evidence="15">
    <location>
        <begin position="165"/>
        <end position="215"/>
    </location>
</feature>
<evidence type="ECO:0000256" key="5">
    <source>
        <dbReference type="ARBA" id="ARBA00022553"/>
    </source>
</evidence>
<dbReference type="PROSITE" id="PS50046">
    <property type="entry name" value="PHYTOCHROME_2"/>
    <property type="match status" value="1"/>
</dbReference>
<dbReference type="Pfam" id="PF00989">
    <property type="entry name" value="PAS"/>
    <property type="match status" value="1"/>
</dbReference>
<keyword evidence="7" id="KW-0547">Nucleotide-binding</keyword>
<evidence type="ECO:0000259" key="17">
    <source>
        <dbReference type="PROSITE" id="PS50109"/>
    </source>
</evidence>
<evidence type="ECO:0000256" key="12">
    <source>
        <dbReference type="ARBA" id="ARBA00023306"/>
    </source>
</evidence>
<dbReference type="EC" id="2.7.13.3" evidence="4"/>
<feature type="domain" description="Phytochrome chromophore attachment site" evidence="16">
    <location>
        <begin position="598"/>
        <end position="733"/>
    </location>
</feature>
<evidence type="ECO:0000259" key="18">
    <source>
        <dbReference type="PROSITE" id="PS50110"/>
    </source>
</evidence>
<evidence type="ECO:0000259" key="19">
    <source>
        <dbReference type="PROSITE" id="PS50112"/>
    </source>
</evidence>
<evidence type="ECO:0000256" key="2">
    <source>
        <dbReference type="ARBA" id="ARBA00004370"/>
    </source>
</evidence>
<dbReference type="Proteomes" id="UP000239576">
    <property type="component" value="Unassembled WGS sequence"/>
</dbReference>
<keyword evidence="10" id="KW-0902">Two-component regulatory system</keyword>
<evidence type="ECO:0000256" key="13">
    <source>
        <dbReference type="ARBA" id="ARBA00074306"/>
    </source>
</evidence>
<feature type="domain" description="PAS" evidence="19">
    <location>
        <begin position="333"/>
        <end position="382"/>
    </location>
</feature>
<evidence type="ECO:0000256" key="6">
    <source>
        <dbReference type="ARBA" id="ARBA00022679"/>
    </source>
</evidence>
<evidence type="ECO:0000256" key="1">
    <source>
        <dbReference type="ARBA" id="ARBA00000085"/>
    </source>
</evidence>
<dbReference type="GO" id="GO:0005886">
    <property type="term" value="C:plasma membrane"/>
    <property type="evidence" value="ECO:0007669"/>
    <property type="project" value="TreeGrafter"/>
</dbReference>
<dbReference type="FunFam" id="1.10.287.130:FF:000038">
    <property type="entry name" value="Sensory transduction histidine kinase"/>
    <property type="match status" value="1"/>
</dbReference>
<dbReference type="InterPro" id="IPR036097">
    <property type="entry name" value="HisK_dim/P_sf"/>
</dbReference>
<keyword evidence="8" id="KW-0418">Kinase</keyword>
<feature type="domain" description="PAC" evidence="20">
    <location>
        <begin position="406"/>
        <end position="458"/>
    </location>
</feature>
<dbReference type="Pfam" id="PF08448">
    <property type="entry name" value="PAS_4"/>
    <property type="match status" value="1"/>
</dbReference>
<evidence type="ECO:0000256" key="3">
    <source>
        <dbReference type="ARBA" id="ARBA00006402"/>
    </source>
</evidence>
<feature type="domain" description="PAS" evidence="19">
    <location>
        <begin position="205"/>
        <end position="246"/>
    </location>
</feature>
<dbReference type="NCBIfam" id="TIGR00229">
    <property type="entry name" value="sensory_box"/>
    <property type="match status" value="3"/>
</dbReference>
<evidence type="ECO:0000256" key="8">
    <source>
        <dbReference type="ARBA" id="ARBA00022777"/>
    </source>
</evidence>
<dbReference type="SUPFAM" id="SSF55874">
    <property type="entry name" value="ATPase domain of HSP90 chaperone/DNA topoisomerase II/histidine kinase"/>
    <property type="match status" value="1"/>
</dbReference>
<evidence type="ECO:0000256" key="4">
    <source>
        <dbReference type="ARBA" id="ARBA00012438"/>
    </source>
</evidence>
<dbReference type="SUPFAM" id="SSF55781">
    <property type="entry name" value="GAF domain-like"/>
    <property type="match status" value="2"/>
</dbReference>
<dbReference type="InterPro" id="IPR011006">
    <property type="entry name" value="CheY-like_superfamily"/>
</dbReference>
<reference evidence="21 22" key="2">
    <citation type="submission" date="2018-03" db="EMBL/GenBank/DDBJ databases">
        <title>The ancient ancestry and fast evolution of plastids.</title>
        <authorList>
            <person name="Moore K.R."/>
            <person name="Magnabosco C."/>
            <person name="Momper L."/>
            <person name="Gold D.A."/>
            <person name="Bosak T."/>
            <person name="Fournier G.P."/>
        </authorList>
    </citation>
    <scope>NUCLEOTIDE SEQUENCE [LARGE SCALE GENOMIC DNA]</scope>
    <source>
        <strain evidence="21 22">ULC18</strain>
    </source>
</reference>
<evidence type="ECO:0000313" key="21">
    <source>
        <dbReference type="EMBL" id="PSB30409.1"/>
    </source>
</evidence>
<dbReference type="PANTHER" id="PTHR43047:SF63">
    <property type="entry name" value="HISTIDINE KINASE"/>
    <property type="match status" value="1"/>
</dbReference>
<dbReference type="CDD" id="cd00130">
    <property type="entry name" value="PAS"/>
    <property type="match status" value="4"/>
</dbReference>
<feature type="domain" description="PAS" evidence="19">
    <location>
        <begin position="59"/>
        <end position="123"/>
    </location>
</feature>
<name>A0A2T1ECC9_9CYAN</name>
<dbReference type="PROSITE" id="PS50112">
    <property type="entry name" value="PAS"/>
    <property type="match status" value="3"/>
</dbReference>
<evidence type="ECO:0000256" key="7">
    <source>
        <dbReference type="ARBA" id="ARBA00022741"/>
    </source>
</evidence>
<dbReference type="Pfam" id="PF02518">
    <property type="entry name" value="HATPase_c"/>
    <property type="match status" value="1"/>
</dbReference>
<dbReference type="Gene3D" id="3.40.50.2300">
    <property type="match status" value="1"/>
</dbReference>
<dbReference type="GO" id="GO:0006355">
    <property type="term" value="P:regulation of DNA-templated transcription"/>
    <property type="evidence" value="ECO:0007669"/>
    <property type="project" value="InterPro"/>
</dbReference>
<feature type="modified residue" description="4-aspartylphosphate" evidence="14">
    <location>
        <position position="1246"/>
    </location>
</feature>
<evidence type="ECO:0000256" key="11">
    <source>
        <dbReference type="ARBA" id="ARBA00023136"/>
    </source>
</evidence>
<dbReference type="InterPro" id="IPR001610">
    <property type="entry name" value="PAC"/>
</dbReference>
<dbReference type="SUPFAM" id="SSF52172">
    <property type="entry name" value="CheY-like"/>
    <property type="match status" value="1"/>
</dbReference>
<dbReference type="Pfam" id="PF00072">
    <property type="entry name" value="Response_reg"/>
    <property type="match status" value="1"/>
</dbReference>
<feature type="domain" description="Response regulatory" evidence="18">
    <location>
        <begin position="1197"/>
        <end position="1314"/>
    </location>
</feature>
<dbReference type="InterPro" id="IPR003018">
    <property type="entry name" value="GAF"/>
</dbReference>
<evidence type="ECO:0000313" key="22">
    <source>
        <dbReference type="Proteomes" id="UP000239576"/>
    </source>
</evidence>
<dbReference type="InterPro" id="IPR013767">
    <property type="entry name" value="PAS_fold"/>
</dbReference>
<gene>
    <name evidence="21" type="ORF">C7B82_08885</name>
</gene>
<evidence type="ECO:0000256" key="9">
    <source>
        <dbReference type="ARBA" id="ARBA00022840"/>
    </source>
</evidence>
<dbReference type="InterPro" id="IPR000700">
    <property type="entry name" value="PAS-assoc_C"/>
</dbReference>
<keyword evidence="5 14" id="KW-0597">Phosphoprotein</keyword>
<feature type="domain" description="Histidine kinase" evidence="17">
    <location>
        <begin position="951"/>
        <end position="1169"/>
    </location>
</feature>
<dbReference type="InterPro" id="IPR013656">
    <property type="entry name" value="PAS_4"/>
</dbReference>
<evidence type="ECO:0000256" key="14">
    <source>
        <dbReference type="PROSITE-ProRule" id="PRU00169"/>
    </source>
</evidence>
<feature type="domain" description="PAC" evidence="20">
    <location>
        <begin position="280"/>
        <end position="332"/>
    </location>
</feature>